<reference evidence="3" key="1">
    <citation type="journal article" date="2006" name="PLoS Biol.">
        <title>Macronuclear genome sequence of the ciliate Tetrahymena thermophila, a model eukaryote.</title>
        <authorList>
            <person name="Eisen J.A."/>
            <person name="Coyne R.S."/>
            <person name="Wu M."/>
            <person name="Wu D."/>
            <person name="Thiagarajan M."/>
            <person name="Wortman J.R."/>
            <person name="Badger J.H."/>
            <person name="Ren Q."/>
            <person name="Amedeo P."/>
            <person name="Jones K.M."/>
            <person name="Tallon L.J."/>
            <person name="Delcher A.L."/>
            <person name="Salzberg S.L."/>
            <person name="Silva J.C."/>
            <person name="Haas B.J."/>
            <person name="Majoros W.H."/>
            <person name="Farzad M."/>
            <person name="Carlton J.M."/>
            <person name="Smith R.K. Jr."/>
            <person name="Garg J."/>
            <person name="Pearlman R.E."/>
            <person name="Karrer K.M."/>
            <person name="Sun L."/>
            <person name="Manning G."/>
            <person name="Elde N.C."/>
            <person name="Turkewitz A.P."/>
            <person name="Asai D.J."/>
            <person name="Wilkes D.E."/>
            <person name="Wang Y."/>
            <person name="Cai H."/>
            <person name="Collins K."/>
            <person name="Stewart B.A."/>
            <person name="Lee S.R."/>
            <person name="Wilamowska K."/>
            <person name="Weinberg Z."/>
            <person name="Ruzzo W.L."/>
            <person name="Wloga D."/>
            <person name="Gaertig J."/>
            <person name="Frankel J."/>
            <person name="Tsao C.-C."/>
            <person name="Gorovsky M.A."/>
            <person name="Keeling P.J."/>
            <person name="Waller R.F."/>
            <person name="Patron N.J."/>
            <person name="Cherry J.M."/>
            <person name="Stover N.A."/>
            <person name="Krieger C.J."/>
            <person name="del Toro C."/>
            <person name="Ryder H.F."/>
            <person name="Williamson S.C."/>
            <person name="Barbeau R.A."/>
            <person name="Hamilton E.P."/>
            <person name="Orias E."/>
        </authorList>
    </citation>
    <scope>NUCLEOTIDE SEQUENCE [LARGE SCALE GENOMIC DNA]</scope>
    <source>
        <strain evidence="3">SB210</strain>
    </source>
</reference>
<dbReference type="RefSeq" id="XP_001008997.1">
    <property type="nucleotide sequence ID" value="XM_001008997.1"/>
</dbReference>
<protein>
    <recommendedName>
        <fullName evidence="4">Transmembrane protein</fullName>
    </recommendedName>
</protein>
<dbReference type="Proteomes" id="UP000009168">
    <property type="component" value="Unassembled WGS sequence"/>
</dbReference>
<gene>
    <name evidence="2" type="ORF">TTHERM_00259510</name>
</gene>
<evidence type="ECO:0000313" key="2">
    <source>
        <dbReference type="EMBL" id="EAR88752.1"/>
    </source>
</evidence>
<dbReference type="GeneID" id="7846100"/>
<dbReference type="EMBL" id="GG662830">
    <property type="protein sequence ID" value="EAR88752.1"/>
    <property type="molecule type" value="Genomic_DNA"/>
</dbReference>
<dbReference type="HOGENOM" id="CLU_1921352_0_0_1"/>
<keyword evidence="1" id="KW-0732">Signal</keyword>
<organism evidence="2 3">
    <name type="scientific">Tetrahymena thermophila (strain SB210)</name>
    <dbReference type="NCBI Taxonomy" id="312017"/>
    <lineage>
        <taxon>Eukaryota</taxon>
        <taxon>Sar</taxon>
        <taxon>Alveolata</taxon>
        <taxon>Ciliophora</taxon>
        <taxon>Intramacronucleata</taxon>
        <taxon>Oligohymenophorea</taxon>
        <taxon>Hymenostomatida</taxon>
        <taxon>Tetrahymenina</taxon>
        <taxon>Tetrahymenidae</taxon>
        <taxon>Tetrahymena</taxon>
    </lineage>
</organism>
<keyword evidence="3" id="KW-1185">Reference proteome</keyword>
<feature type="chain" id="PRO_5004201093" description="Transmembrane protein" evidence="1">
    <location>
        <begin position="21"/>
        <end position="134"/>
    </location>
</feature>
<evidence type="ECO:0000313" key="3">
    <source>
        <dbReference type="Proteomes" id="UP000009168"/>
    </source>
</evidence>
<name>Q22UD5_TETTS</name>
<dbReference type="KEGG" id="tet:TTHERM_00259510"/>
<feature type="signal peptide" evidence="1">
    <location>
        <begin position="1"/>
        <end position="20"/>
    </location>
</feature>
<dbReference type="InParanoid" id="Q22UD5"/>
<evidence type="ECO:0008006" key="4">
    <source>
        <dbReference type="Google" id="ProtNLM"/>
    </source>
</evidence>
<proteinExistence type="predicted"/>
<evidence type="ECO:0000256" key="1">
    <source>
        <dbReference type="SAM" id="SignalP"/>
    </source>
</evidence>
<dbReference type="AlphaFoldDB" id="Q22UD5"/>
<accession>Q22UD5</accession>
<sequence>MQKLLITLLFFALFISQSVAQNECLDNCNISHYNCIGQQENLMDFKQRKQCEGERSICFKQCKAQNPILSVLNEFKDNFIVTKSSDDDNVQQCQDNCKRNMFKCQISCKNQGAKCNLDCEMTYRSCLSLTCQQQ</sequence>